<dbReference type="AlphaFoldDB" id="A0A1D9MLD4"/>
<sequence>MSTNNDRIDITIHTPRHAAPRIPWFRRLATWLGHNDEGADMPVAQVSVPAKNIKSVSVTEDDAAGSAHERRVDVDRLLRDLTAQGGEAR</sequence>
<dbReference type="OrthoDB" id="9890544at2"/>
<keyword evidence="2" id="KW-1185">Reference proteome</keyword>
<dbReference type="KEGG" id="avu:BK816_07255"/>
<protein>
    <submittedName>
        <fullName evidence="1">Uncharacterized protein</fullName>
    </submittedName>
</protein>
<dbReference type="RefSeq" id="WP_071164576.1">
    <property type="nucleotide sequence ID" value="NZ_CP017812.1"/>
</dbReference>
<evidence type="ECO:0000313" key="2">
    <source>
        <dbReference type="Proteomes" id="UP000176288"/>
    </source>
</evidence>
<evidence type="ECO:0000313" key="1">
    <source>
        <dbReference type="EMBL" id="AOZ73112.1"/>
    </source>
</evidence>
<gene>
    <name evidence="1" type="ORF">BK816_07255</name>
</gene>
<accession>A0A1D9MLD4</accession>
<organism evidence="1 2">
    <name type="scientific">Boudabousia tangfeifanii</name>
    <dbReference type="NCBI Taxonomy" id="1912795"/>
    <lineage>
        <taxon>Bacteria</taxon>
        <taxon>Bacillati</taxon>
        <taxon>Actinomycetota</taxon>
        <taxon>Actinomycetes</taxon>
        <taxon>Actinomycetales</taxon>
        <taxon>Actinomycetaceae</taxon>
        <taxon>Boudabousia</taxon>
    </lineage>
</organism>
<dbReference type="EMBL" id="CP017812">
    <property type="protein sequence ID" value="AOZ73112.1"/>
    <property type="molecule type" value="Genomic_DNA"/>
</dbReference>
<reference evidence="1 2" key="1">
    <citation type="submission" date="2016-10" db="EMBL/GenBank/DDBJ databases">
        <title>Actinomyces aegypiusis sp. nov., isolated from the Aegypius monachus in Qinghai Tibet Plateau China.</title>
        <authorList>
            <person name="Wang Y."/>
        </authorList>
    </citation>
    <scope>NUCLEOTIDE SEQUENCE [LARGE SCALE GENOMIC DNA]</scope>
    <source>
        <strain evidence="1 2">VUL4_3</strain>
    </source>
</reference>
<proteinExistence type="predicted"/>
<name>A0A1D9MLD4_9ACTO</name>
<dbReference type="STRING" id="1912795.BK816_07255"/>
<dbReference type="Proteomes" id="UP000176288">
    <property type="component" value="Chromosome"/>
</dbReference>